<reference evidence="1" key="1">
    <citation type="journal article" date="2023" name="IScience">
        <title>Live-bearing cockroach genome reveals convergent evolutionary mechanisms linked to viviparity in insects and beyond.</title>
        <authorList>
            <person name="Fouks B."/>
            <person name="Harrison M.C."/>
            <person name="Mikhailova A.A."/>
            <person name="Marchal E."/>
            <person name="English S."/>
            <person name="Carruthers M."/>
            <person name="Jennings E.C."/>
            <person name="Chiamaka E.L."/>
            <person name="Frigard R.A."/>
            <person name="Pippel M."/>
            <person name="Attardo G.M."/>
            <person name="Benoit J.B."/>
            <person name="Bornberg-Bauer E."/>
            <person name="Tobe S.S."/>
        </authorList>
    </citation>
    <scope>NUCLEOTIDE SEQUENCE</scope>
    <source>
        <strain evidence="1">Stay&amp;Tobe</strain>
    </source>
</reference>
<gene>
    <name evidence="1" type="ORF">L9F63_010500</name>
</gene>
<dbReference type="Proteomes" id="UP001233999">
    <property type="component" value="Unassembled WGS sequence"/>
</dbReference>
<name>A0AAD8AH33_DIPPU</name>
<comment type="caution">
    <text evidence="1">The sequence shown here is derived from an EMBL/GenBank/DDBJ whole genome shotgun (WGS) entry which is preliminary data.</text>
</comment>
<dbReference type="EMBL" id="JASPKZ010000839">
    <property type="protein sequence ID" value="KAJ9599043.1"/>
    <property type="molecule type" value="Genomic_DNA"/>
</dbReference>
<proteinExistence type="predicted"/>
<reference evidence="1" key="2">
    <citation type="submission" date="2023-05" db="EMBL/GenBank/DDBJ databases">
        <authorList>
            <person name="Fouks B."/>
        </authorList>
    </citation>
    <scope>NUCLEOTIDE SEQUENCE</scope>
    <source>
        <strain evidence="1">Stay&amp;Tobe</strain>
        <tissue evidence="1">Testes</tissue>
    </source>
</reference>
<evidence type="ECO:0000313" key="2">
    <source>
        <dbReference type="Proteomes" id="UP001233999"/>
    </source>
</evidence>
<keyword evidence="2" id="KW-1185">Reference proteome</keyword>
<accession>A0AAD8AH33</accession>
<dbReference type="AlphaFoldDB" id="A0AAD8AH33"/>
<feature type="non-terminal residue" evidence="1">
    <location>
        <position position="1"/>
    </location>
</feature>
<evidence type="ECO:0000313" key="1">
    <source>
        <dbReference type="EMBL" id="KAJ9599043.1"/>
    </source>
</evidence>
<sequence length="324" mass="35649">ECGLVTQPLQYVDALTAFSPDPLGNSRSTRECGLVTRECGLVTRECGLVTRCSDSLQSRSTREGMECGLGMWAGNPVDALTAFSPDPLENVGWECGWECGLGMEYGLITQPLQEFGLITQPPTVVDALTSLQSRSTRECGLGMWAGNPGQNVGWEWNVMWADNRTTQYVDASDSLRSRSTREWNGMELCRCSDSLQSRSTGEWNGMWAGNGMWADNPTTTYGMECGLVTQHYGNYVDALTAFSPDPLGNSRSTRECGLITQPLQECGLITRPLQEWNGMECGLITQPLQECGLVTRSTENPRSKILVMCLYRYITAVLKACGLK</sequence>
<organism evidence="1 2">
    <name type="scientific">Diploptera punctata</name>
    <name type="common">Pacific beetle cockroach</name>
    <dbReference type="NCBI Taxonomy" id="6984"/>
    <lineage>
        <taxon>Eukaryota</taxon>
        <taxon>Metazoa</taxon>
        <taxon>Ecdysozoa</taxon>
        <taxon>Arthropoda</taxon>
        <taxon>Hexapoda</taxon>
        <taxon>Insecta</taxon>
        <taxon>Pterygota</taxon>
        <taxon>Neoptera</taxon>
        <taxon>Polyneoptera</taxon>
        <taxon>Dictyoptera</taxon>
        <taxon>Blattodea</taxon>
        <taxon>Blaberoidea</taxon>
        <taxon>Blaberidae</taxon>
        <taxon>Diplopterinae</taxon>
        <taxon>Diploptera</taxon>
    </lineage>
</organism>
<protein>
    <submittedName>
        <fullName evidence="1">Uncharacterized protein</fullName>
    </submittedName>
</protein>
<feature type="non-terminal residue" evidence="1">
    <location>
        <position position="324"/>
    </location>
</feature>